<reference evidence="1 2" key="1">
    <citation type="submission" date="2019-10" db="EMBL/GenBank/DDBJ databases">
        <title>Bifidobacterium from non-human primates.</title>
        <authorList>
            <person name="Modesto M."/>
        </authorList>
    </citation>
    <scope>NUCLEOTIDE SEQUENCE [LARGE SCALE GENOMIC DNA]</scope>
    <source>
        <strain evidence="1 2">SMA15</strain>
    </source>
</reference>
<proteinExistence type="predicted"/>
<organism evidence="1 2">
    <name type="scientific">Bifidobacterium platyrrhinorum</name>
    <dbReference type="NCBI Taxonomy" id="2661628"/>
    <lineage>
        <taxon>Bacteria</taxon>
        <taxon>Bacillati</taxon>
        <taxon>Actinomycetota</taxon>
        <taxon>Actinomycetes</taxon>
        <taxon>Bifidobacteriales</taxon>
        <taxon>Bifidobacteriaceae</taxon>
        <taxon>Bifidobacterium</taxon>
    </lineage>
</organism>
<protein>
    <submittedName>
        <fullName evidence="1">Uncharacterized protein</fullName>
    </submittedName>
</protein>
<dbReference type="EMBL" id="WHZV01000001">
    <property type="protein sequence ID" value="NEG54826.1"/>
    <property type="molecule type" value="Genomic_DNA"/>
</dbReference>
<sequence length="99" mass="10735">MDYAIKDGHVVTDAMLDEWAEAADNGDYGGTPGHVFSGPVFDVSPADPVSRTFSLSVDMSAMLDSAAKQRGVPVDMVMRHVLIREFASAWTIFCRRVAA</sequence>
<dbReference type="RefSeq" id="WP_163196487.1">
    <property type="nucleotide sequence ID" value="NZ_WHZV01000001.1"/>
</dbReference>
<dbReference type="Proteomes" id="UP000483293">
    <property type="component" value="Unassembled WGS sequence"/>
</dbReference>
<accession>A0A6L9SQI0</accession>
<dbReference type="AlphaFoldDB" id="A0A6L9SQI0"/>
<gene>
    <name evidence="1" type="ORF">GFD21_03345</name>
</gene>
<keyword evidence="2" id="KW-1185">Reference proteome</keyword>
<evidence type="ECO:0000313" key="1">
    <source>
        <dbReference type="EMBL" id="NEG54826.1"/>
    </source>
</evidence>
<comment type="caution">
    <text evidence="1">The sequence shown here is derived from an EMBL/GenBank/DDBJ whole genome shotgun (WGS) entry which is preliminary data.</text>
</comment>
<name>A0A6L9SQI0_9BIFI</name>
<evidence type="ECO:0000313" key="2">
    <source>
        <dbReference type="Proteomes" id="UP000483293"/>
    </source>
</evidence>